<sequence>MTADVQDLFTLVPAPGIQRDGTSLDSLAYLDGVWVRFYKGKPKKMGGYREIVEVQGPVSLVQIVPRLALTTIHAYWTDGIQRVNVDTNSVGSGVDTVKTPIGFAANPENLWSADVLYDSTGGGASVIVAHAAPNAQYINSADNRPVYYGSASDNLPLVTTGESVSGGCCVLQPYLFIYGNDGLIANSALNQPANFATGDANRVNVAGSKVVKGLPIRGGNTAPAGLFWALDSLIRVSYVGGTAKFRYDTVSSEISILGADTPIEYDGVYYWIGVDRFFMYDGVVRELPNSSNLDWFFEHINFAWRNRCWAGKVSRHGEIWWHFPKDDSTVCNWAIVYNVRENTWYDTPIARSAGASARTLPTPTWADSFPKVEGSQTYSLWQHEIGHDIVIGDFQGAIDSYFETSEFGFTTGGTVQNPAGGKNFWTTLSRIETDFKQSGSDAATGMTVQVVGLEYPNTPPRYGEEYPFTRLTAKVDCREQQRLMRLRFRSNVVGGNYHMGRLTLHLSVGDRRE</sequence>
<dbReference type="EMBL" id="LR796416">
    <property type="protein sequence ID" value="CAB4142754.1"/>
    <property type="molecule type" value="Genomic_DNA"/>
</dbReference>
<proteinExistence type="predicted"/>
<organism evidence="1">
    <name type="scientific">uncultured Caudovirales phage</name>
    <dbReference type="NCBI Taxonomy" id="2100421"/>
    <lineage>
        <taxon>Viruses</taxon>
        <taxon>Duplodnaviria</taxon>
        <taxon>Heunggongvirae</taxon>
        <taxon>Uroviricota</taxon>
        <taxon>Caudoviricetes</taxon>
        <taxon>Peduoviridae</taxon>
        <taxon>Maltschvirus</taxon>
        <taxon>Maltschvirus maltsch</taxon>
    </lineage>
</organism>
<accession>A0A6J5M7T6</accession>
<evidence type="ECO:0000313" key="1">
    <source>
        <dbReference type="EMBL" id="CAB4142754.1"/>
    </source>
</evidence>
<gene>
    <name evidence="1" type="ORF">UFOVP435_18</name>
</gene>
<reference evidence="1" key="1">
    <citation type="submission" date="2020-04" db="EMBL/GenBank/DDBJ databases">
        <authorList>
            <person name="Chiriac C."/>
            <person name="Salcher M."/>
            <person name="Ghai R."/>
            <person name="Kavagutti S V."/>
        </authorList>
    </citation>
    <scope>NUCLEOTIDE SEQUENCE</scope>
</reference>
<protein>
    <submittedName>
        <fullName evidence="1">Uncharacterized protein</fullName>
    </submittedName>
</protein>
<name>A0A6J5M7T6_9CAUD</name>